<name>A0A3D9HYH4_9BACL</name>
<organism evidence="1 2">
    <name type="scientific">Cohnella lupini</name>
    <dbReference type="NCBI Taxonomy" id="1294267"/>
    <lineage>
        <taxon>Bacteria</taxon>
        <taxon>Bacillati</taxon>
        <taxon>Bacillota</taxon>
        <taxon>Bacilli</taxon>
        <taxon>Bacillales</taxon>
        <taxon>Paenibacillaceae</taxon>
        <taxon>Cohnella</taxon>
    </lineage>
</organism>
<keyword evidence="2" id="KW-1185">Reference proteome</keyword>
<dbReference type="Proteomes" id="UP000256869">
    <property type="component" value="Unassembled WGS sequence"/>
</dbReference>
<evidence type="ECO:0000313" key="1">
    <source>
        <dbReference type="EMBL" id="RED54475.1"/>
    </source>
</evidence>
<evidence type="ECO:0008006" key="3">
    <source>
        <dbReference type="Google" id="ProtNLM"/>
    </source>
</evidence>
<dbReference type="AlphaFoldDB" id="A0A3D9HYH4"/>
<sequence length="211" mass="24202">MSETTIDDPSSKNHSRPVRLKRHKVSRESVIGLGMNYLHELGADHICNVCIYNGGSCCGGCEHLSNGAGCKLRNTSCTAWLCGFLKYVLYETGHLRDWNAFWAQVPGLDHRMDYTPEQFFIRVSLEAHTLKELSASLAEDLKELSKAHVGELGFILTVREQLDRYIDLYLFCDNDIPKQKRVKKQIDQLSVPFHRFREALSLHRRSFEKSE</sequence>
<proteinExistence type="predicted"/>
<accession>A0A3D9HYH4</accession>
<dbReference type="EMBL" id="QRDY01000024">
    <property type="protein sequence ID" value="RED54475.1"/>
    <property type="molecule type" value="Genomic_DNA"/>
</dbReference>
<reference evidence="1 2" key="1">
    <citation type="submission" date="2018-07" db="EMBL/GenBank/DDBJ databases">
        <title>Genomic Encyclopedia of Type Strains, Phase III (KMG-III): the genomes of soil and plant-associated and newly described type strains.</title>
        <authorList>
            <person name="Whitman W."/>
        </authorList>
    </citation>
    <scope>NUCLEOTIDE SEQUENCE [LARGE SCALE GENOMIC DNA]</scope>
    <source>
        <strain evidence="1 2">CECT 8236</strain>
    </source>
</reference>
<evidence type="ECO:0000313" key="2">
    <source>
        <dbReference type="Proteomes" id="UP000256869"/>
    </source>
</evidence>
<protein>
    <recommendedName>
        <fullName evidence="3">DNA mismatch repair protein</fullName>
    </recommendedName>
</protein>
<gene>
    <name evidence="1" type="ORF">DFP95_1241</name>
</gene>
<comment type="caution">
    <text evidence="1">The sequence shown here is derived from an EMBL/GenBank/DDBJ whole genome shotgun (WGS) entry which is preliminary data.</text>
</comment>